<comment type="function">
    <text evidence="3">Component of the exocyst complex.</text>
</comment>
<feature type="domain" description="Exocyst complex subunit Exo70 C-terminal" evidence="4">
    <location>
        <begin position="1"/>
        <end position="122"/>
    </location>
</feature>
<dbReference type="SUPFAM" id="SSF74788">
    <property type="entry name" value="Cullin repeat-like"/>
    <property type="match status" value="1"/>
</dbReference>
<dbReference type="InterPro" id="IPR046364">
    <property type="entry name" value="Exo70_C"/>
</dbReference>
<evidence type="ECO:0000256" key="2">
    <source>
        <dbReference type="ARBA" id="ARBA00022448"/>
    </source>
</evidence>
<dbReference type="GO" id="GO:0006887">
    <property type="term" value="P:exocytosis"/>
    <property type="evidence" value="ECO:0007669"/>
    <property type="project" value="UniProtKB-KW"/>
</dbReference>
<dbReference type="EMBL" id="VIEB01000713">
    <property type="protein sequence ID" value="TQD82606.1"/>
    <property type="molecule type" value="Genomic_DNA"/>
</dbReference>
<dbReference type="GO" id="GO:0005546">
    <property type="term" value="F:phosphatidylinositol-4,5-bisphosphate binding"/>
    <property type="evidence" value="ECO:0007669"/>
    <property type="project" value="InterPro"/>
</dbReference>
<evidence type="ECO:0000259" key="4">
    <source>
        <dbReference type="Pfam" id="PF03081"/>
    </source>
</evidence>
<keyword evidence="3" id="KW-0268">Exocytosis</keyword>
<dbReference type="InterPro" id="IPR004140">
    <property type="entry name" value="Exo70"/>
</dbReference>
<keyword evidence="3" id="KW-0653">Protein transport</keyword>
<keyword evidence="6" id="KW-1185">Reference proteome</keyword>
<name>A0A540L7Z4_MALBA</name>
<dbReference type="AlphaFoldDB" id="A0A540L7Z4"/>
<comment type="caution">
    <text evidence="5">The sequence shown here is derived from an EMBL/GenBank/DDBJ whole genome shotgun (WGS) entry which is preliminary data.</text>
</comment>
<evidence type="ECO:0000313" key="5">
    <source>
        <dbReference type="EMBL" id="TQD82606.1"/>
    </source>
</evidence>
<comment type="similarity">
    <text evidence="1 3">Belongs to the EXO70 family.</text>
</comment>
<dbReference type="PANTHER" id="PTHR12542:SF38">
    <property type="entry name" value="EXOCYST SUBUNIT EXO70 FAMILY PROTEIN"/>
    <property type="match status" value="1"/>
</dbReference>
<evidence type="ECO:0000256" key="1">
    <source>
        <dbReference type="ARBA" id="ARBA00006756"/>
    </source>
</evidence>
<sequence length="124" mass="13905">MKILISTVFNGERILCDHVFSSSASIRESCFMDISCEAVTLLFGFPQVLMAVKSKKNYLDIFCLLDMYIAISENWSKIESIFGFESTTAVRSQALNLLIKLSGSVLSVFSDFESMVQKDSSKFD</sequence>
<accession>A0A540L7Z4</accession>
<evidence type="ECO:0000313" key="6">
    <source>
        <dbReference type="Proteomes" id="UP000315295"/>
    </source>
</evidence>
<dbReference type="Proteomes" id="UP000315295">
    <property type="component" value="Unassembled WGS sequence"/>
</dbReference>
<dbReference type="GO" id="GO:0000145">
    <property type="term" value="C:exocyst"/>
    <property type="evidence" value="ECO:0007669"/>
    <property type="project" value="InterPro"/>
</dbReference>
<proteinExistence type="inferred from homology"/>
<protein>
    <recommendedName>
        <fullName evidence="3">Exocyst subunit Exo70 family protein</fullName>
    </recommendedName>
</protein>
<keyword evidence="2 3" id="KW-0813">Transport</keyword>
<reference evidence="5 6" key="1">
    <citation type="journal article" date="2019" name="G3 (Bethesda)">
        <title>Sequencing of a Wild Apple (Malus baccata) Genome Unravels the Differences Between Cultivated and Wild Apple Species Regarding Disease Resistance and Cold Tolerance.</title>
        <authorList>
            <person name="Chen X."/>
        </authorList>
    </citation>
    <scope>NUCLEOTIDE SEQUENCE [LARGE SCALE GENOMIC DNA]</scope>
    <source>
        <strain evidence="6">cv. Shandingzi</strain>
        <tissue evidence="5">Leaves</tissue>
    </source>
</reference>
<gene>
    <name evidence="5" type="ORF">C1H46_031804</name>
</gene>
<dbReference type="InterPro" id="IPR016159">
    <property type="entry name" value="Cullin_repeat-like_dom_sf"/>
</dbReference>
<dbReference type="STRING" id="106549.A0A540L7Z4"/>
<dbReference type="Pfam" id="PF03081">
    <property type="entry name" value="Exo70_C"/>
    <property type="match status" value="1"/>
</dbReference>
<organism evidence="5 6">
    <name type="scientific">Malus baccata</name>
    <name type="common">Siberian crab apple</name>
    <name type="synonym">Pyrus baccata</name>
    <dbReference type="NCBI Taxonomy" id="106549"/>
    <lineage>
        <taxon>Eukaryota</taxon>
        <taxon>Viridiplantae</taxon>
        <taxon>Streptophyta</taxon>
        <taxon>Embryophyta</taxon>
        <taxon>Tracheophyta</taxon>
        <taxon>Spermatophyta</taxon>
        <taxon>Magnoliopsida</taxon>
        <taxon>eudicotyledons</taxon>
        <taxon>Gunneridae</taxon>
        <taxon>Pentapetalae</taxon>
        <taxon>rosids</taxon>
        <taxon>fabids</taxon>
        <taxon>Rosales</taxon>
        <taxon>Rosaceae</taxon>
        <taxon>Amygdaloideae</taxon>
        <taxon>Maleae</taxon>
        <taxon>Malus</taxon>
    </lineage>
</organism>
<dbReference type="GO" id="GO:0015031">
    <property type="term" value="P:protein transport"/>
    <property type="evidence" value="ECO:0007669"/>
    <property type="project" value="UniProtKB-KW"/>
</dbReference>
<dbReference type="Gene3D" id="1.20.1280.170">
    <property type="entry name" value="Exocyst complex component Exo70"/>
    <property type="match status" value="1"/>
</dbReference>
<dbReference type="PANTHER" id="PTHR12542">
    <property type="entry name" value="EXOCYST COMPLEX PROTEIN EXO70"/>
    <property type="match status" value="1"/>
</dbReference>
<evidence type="ECO:0000256" key="3">
    <source>
        <dbReference type="RuleBase" id="RU365026"/>
    </source>
</evidence>